<name>A0ABY8QU56_9MICO</name>
<dbReference type="InterPro" id="IPR001647">
    <property type="entry name" value="HTH_TetR"/>
</dbReference>
<protein>
    <submittedName>
        <fullName evidence="7">TetR/AcrR family transcriptional regulator</fullName>
    </submittedName>
</protein>
<dbReference type="InterPro" id="IPR009057">
    <property type="entry name" value="Homeodomain-like_sf"/>
</dbReference>
<dbReference type="SUPFAM" id="SSF48498">
    <property type="entry name" value="Tetracyclin repressor-like, C-terminal domain"/>
    <property type="match status" value="1"/>
</dbReference>
<feature type="region of interest" description="Disordered" evidence="5">
    <location>
        <begin position="1"/>
        <end position="27"/>
    </location>
</feature>
<keyword evidence="8" id="KW-1185">Reference proteome</keyword>
<sequence length="236" mass="25332">MAPSEHPAATRRAWGLDQPRRSGPRASITTSQIIDAGIALADAGGLEACSMPKLASSLGVGTMSLYRHIDDKAELTALMRDYAIGPVPPDAPRMGPWDEAMRFYADTMSERYFAHPWLLDVPITGFPQTPRVLDWVEFGLAALTAAGLSPRTALRSTLLLDGQVTAAARLRRDSGPDDETRSLSDLLDVEDYPALRSTIATGVLADKTFDDGGLQFGVGVIIEGIRALLEEDPPSA</sequence>
<evidence type="ECO:0000256" key="4">
    <source>
        <dbReference type="PROSITE-ProRule" id="PRU00335"/>
    </source>
</evidence>
<dbReference type="PANTHER" id="PTHR30055:SF151">
    <property type="entry name" value="TRANSCRIPTIONAL REGULATORY PROTEIN"/>
    <property type="match status" value="1"/>
</dbReference>
<evidence type="ECO:0000256" key="1">
    <source>
        <dbReference type="ARBA" id="ARBA00023015"/>
    </source>
</evidence>
<evidence type="ECO:0000256" key="2">
    <source>
        <dbReference type="ARBA" id="ARBA00023125"/>
    </source>
</evidence>
<dbReference type="InterPro" id="IPR050109">
    <property type="entry name" value="HTH-type_TetR-like_transc_reg"/>
</dbReference>
<keyword evidence="2 4" id="KW-0238">DNA-binding</keyword>
<feature type="DNA-binding region" description="H-T-H motif" evidence="4">
    <location>
        <begin position="50"/>
        <end position="69"/>
    </location>
</feature>
<dbReference type="Proteomes" id="UP001209083">
    <property type="component" value="Chromosome"/>
</dbReference>
<dbReference type="RefSeq" id="WP_349639319.1">
    <property type="nucleotide sequence ID" value="NZ_CP090958.1"/>
</dbReference>
<keyword evidence="3" id="KW-0804">Transcription</keyword>
<reference evidence="7 8" key="1">
    <citation type="submission" date="2023-05" db="EMBL/GenBank/DDBJ databases">
        <title>Lithophilousrod everest ZFBP1038 complete genpme.</title>
        <authorList>
            <person name="Tian M."/>
        </authorList>
    </citation>
    <scope>NUCLEOTIDE SEQUENCE [LARGE SCALE GENOMIC DNA]</scope>
    <source>
        <strain evidence="7 8">ZFBP1038</strain>
    </source>
</reference>
<dbReference type="PANTHER" id="PTHR30055">
    <property type="entry name" value="HTH-TYPE TRANSCRIPTIONAL REGULATOR RUTR"/>
    <property type="match status" value="1"/>
</dbReference>
<accession>A0ABY8QU56</accession>
<dbReference type="Gene3D" id="1.10.357.10">
    <property type="entry name" value="Tetracycline Repressor, domain 2"/>
    <property type="match status" value="1"/>
</dbReference>
<gene>
    <name evidence="7" type="ORF">LWF01_01765</name>
</gene>
<dbReference type="InterPro" id="IPR036271">
    <property type="entry name" value="Tet_transcr_reg_TetR-rel_C_sf"/>
</dbReference>
<feature type="domain" description="HTH tetR-type" evidence="6">
    <location>
        <begin position="27"/>
        <end position="87"/>
    </location>
</feature>
<evidence type="ECO:0000313" key="8">
    <source>
        <dbReference type="Proteomes" id="UP001209083"/>
    </source>
</evidence>
<dbReference type="InterPro" id="IPR004111">
    <property type="entry name" value="Repressor_TetR_C"/>
</dbReference>
<dbReference type="SUPFAM" id="SSF46689">
    <property type="entry name" value="Homeodomain-like"/>
    <property type="match status" value="1"/>
</dbReference>
<evidence type="ECO:0000256" key="3">
    <source>
        <dbReference type="ARBA" id="ARBA00023163"/>
    </source>
</evidence>
<keyword evidence="1" id="KW-0805">Transcription regulation</keyword>
<dbReference type="PROSITE" id="PS50977">
    <property type="entry name" value="HTH_TETR_2"/>
    <property type="match status" value="1"/>
</dbReference>
<organism evidence="7 8">
    <name type="scientific">Saxibacter everestensis</name>
    <dbReference type="NCBI Taxonomy" id="2909229"/>
    <lineage>
        <taxon>Bacteria</taxon>
        <taxon>Bacillati</taxon>
        <taxon>Actinomycetota</taxon>
        <taxon>Actinomycetes</taxon>
        <taxon>Micrococcales</taxon>
        <taxon>Brevibacteriaceae</taxon>
        <taxon>Saxibacter</taxon>
    </lineage>
</organism>
<dbReference type="EMBL" id="CP090958">
    <property type="protein sequence ID" value="WGW12518.1"/>
    <property type="molecule type" value="Genomic_DNA"/>
</dbReference>
<dbReference type="Pfam" id="PF00440">
    <property type="entry name" value="TetR_N"/>
    <property type="match status" value="1"/>
</dbReference>
<dbReference type="Pfam" id="PF02909">
    <property type="entry name" value="TetR_C_1"/>
    <property type="match status" value="1"/>
</dbReference>
<evidence type="ECO:0000256" key="5">
    <source>
        <dbReference type="SAM" id="MobiDB-lite"/>
    </source>
</evidence>
<evidence type="ECO:0000313" key="7">
    <source>
        <dbReference type="EMBL" id="WGW12518.1"/>
    </source>
</evidence>
<proteinExistence type="predicted"/>
<evidence type="ECO:0000259" key="6">
    <source>
        <dbReference type="PROSITE" id="PS50977"/>
    </source>
</evidence>